<sequence length="323" mass="34440">MKKLLKVLLFASLLLLVAACGTDDNDNDATGDNGANDNETEQTDPNDNGTDENDSDEQGRIAELQESGVTIGFSNEAPYAYEENGELRGAAVDIAIAVFNELGIDNVDGQLSEWGQLIPGLQAGHFDAITAGMAITADRSENVNFGEPEMQYGEGLVVEAGNPHDIHSFEDIANNPDITVVVMQGATAHDFLLESGVSEDQIETAPDVPATFSAVQAGRADATTGTEMTVRMAFDSADTDDLEIVETFEQPDIHGVPSYGAAAFRLDDTELLEAYNEALQTLLEDGTVEELLEANGFSAQTNFVPAGEITTEEIIEADRAAEE</sequence>
<keyword evidence="1 5" id="KW-0732">Signal</keyword>
<dbReference type="InterPro" id="IPR014337">
    <property type="entry name" value="Ectoine_EhuB"/>
</dbReference>
<dbReference type="PANTHER" id="PTHR35936">
    <property type="entry name" value="MEMBRANE-BOUND LYTIC MUREIN TRANSGLYCOSYLASE F"/>
    <property type="match status" value="1"/>
</dbReference>
<evidence type="ECO:0000313" key="7">
    <source>
        <dbReference type="EMBL" id="MCZ0702702.1"/>
    </source>
</evidence>
<comment type="caution">
    <text evidence="7">The sequence shown here is derived from an EMBL/GenBank/DDBJ whole genome shotgun (WGS) entry which is preliminary data.</text>
</comment>
<evidence type="ECO:0000256" key="2">
    <source>
        <dbReference type="ARBA" id="ARBA00023139"/>
    </source>
</evidence>
<feature type="chain" id="PRO_5039940463" evidence="5">
    <location>
        <begin position="22"/>
        <end position="323"/>
    </location>
</feature>
<dbReference type="PROSITE" id="PS51257">
    <property type="entry name" value="PROKAR_LIPOPROTEIN"/>
    <property type="match status" value="1"/>
</dbReference>
<keyword evidence="8" id="KW-1185">Reference proteome</keyword>
<dbReference type="AlphaFoldDB" id="A0A9J6RBG1"/>
<dbReference type="Proteomes" id="UP001084197">
    <property type="component" value="Unassembled WGS sequence"/>
</dbReference>
<dbReference type="PANTHER" id="PTHR35936:SF17">
    <property type="entry name" value="ARGININE-BINDING EXTRACELLULAR PROTEIN ARTP"/>
    <property type="match status" value="1"/>
</dbReference>
<organism evidence="7 8">
    <name type="scientific">Natronobacillus azotifigens</name>
    <dbReference type="NCBI Taxonomy" id="472978"/>
    <lineage>
        <taxon>Bacteria</taxon>
        <taxon>Bacillati</taxon>
        <taxon>Bacillota</taxon>
        <taxon>Bacilli</taxon>
        <taxon>Bacillales</taxon>
        <taxon>Bacillaceae</taxon>
        <taxon>Natronobacillus</taxon>
    </lineage>
</organism>
<dbReference type="InterPro" id="IPR001638">
    <property type="entry name" value="Solute-binding_3/MltF_N"/>
</dbReference>
<proteinExistence type="predicted"/>
<dbReference type="CDD" id="cd01002">
    <property type="entry name" value="PBP2_Ehub_like"/>
    <property type="match status" value="1"/>
</dbReference>
<dbReference type="RefSeq" id="WP_268779471.1">
    <property type="nucleotide sequence ID" value="NZ_JAPRAT010000008.1"/>
</dbReference>
<dbReference type="Pfam" id="PF00497">
    <property type="entry name" value="SBP_bac_3"/>
    <property type="match status" value="1"/>
</dbReference>
<feature type="compositionally biased region" description="Acidic residues" evidence="4">
    <location>
        <begin position="38"/>
        <end position="56"/>
    </location>
</feature>
<evidence type="ECO:0000313" key="8">
    <source>
        <dbReference type="Proteomes" id="UP001084197"/>
    </source>
</evidence>
<dbReference type="EMBL" id="JAPRAT010000008">
    <property type="protein sequence ID" value="MCZ0702702.1"/>
    <property type="molecule type" value="Genomic_DNA"/>
</dbReference>
<dbReference type="Gene3D" id="3.40.190.10">
    <property type="entry name" value="Periplasmic binding protein-like II"/>
    <property type="match status" value="2"/>
</dbReference>
<feature type="domain" description="Solute-binding protein family 3/N-terminal" evidence="6">
    <location>
        <begin position="68"/>
        <end position="299"/>
    </location>
</feature>
<dbReference type="GO" id="GO:0033294">
    <property type="term" value="F:ectoine binding"/>
    <property type="evidence" value="ECO:0007669"/>
    <property type="project" value="InterPro"/>
</dbReference>
<evidence type="ECO:0000256" key="3">
    <source>
        <dbReference type="ARBA" id="ARBA00023288"/>
    </source>
</evidence>
<protein>
    <submittedName>
        <fullName evidence="7">Ectoine/hydroxyectoine ABC transporter substrate-binding protein EhuB</fullName>
    </submittedName>
</protein>
<dbReference type="GO" id="GO:0051470">
    <property type="term" value="P:ectoine transmembrane transport"/>
    <property type="evidence" value="ECO:0007669"/>
    <property type="project" value="InterPro"/>
</dbReference>
<evidence type="ECO:0000256" key="4">
    <source>
        <dbReference type="SAM" id="MobiDB-lite"/>
    </source>
</evidence>
<accession>A0A9J6RBG1</accession>
<feature type="signal peptide" evidence="5">
    <location>
        <begin position="1"/>
        <end position="21"/>
    </location>
</feature>
<dbReference type="SUPFAM" id="SSF53850">
    <property type="entry name" value="Periplasmic binding protein-like II"/>
    <property type="match status" value="1"/>
</dbReference>
<dbReference type="SMART" id="SM00062">
    <property type="entry name" value="PBPb"/>
    <property type="match status" value="1"/>
</dbReference>
<dbReference type="NCBIfam" id="TIGR02995">
    <property type="entry name" value="ectoine_ehuB"/>
    <property type="match status" value="1"/>
</dbReference>
<feature type="region of interest" description="Disordered" evidence="4">
    <location>
        <begin position="27"/>
        <end position="56"/>
    </location>
</feature>
<gene>
    <name evidence="7" type="primary">ehuB</name>
    <name evidence="7" type="ORF">OWO01_05725</name>
</gene>
<keyword evidence="2" id="KW-0564">Palmitate</keyword>
<evidence type="ECO:0000259" key="6">
    <source>
        <dbReference type="SMART" id="SM00062"/>
    </source>
</evidence>
<evidence type="ECO:0000256" key="1">
    <source>
        <dbReference type="ARBA" id="ARBA00022729"/>
    </source>
</evidence>
<evidence type="ECO:0000256" key="5">
    <source>
        <dbReference type="SAM" id="SignalP"/>
    </source>
</evidence>
<name>A0A9J6RBG1_9BACI</name>
<reference evidence="7" key="1">
    <citation type="submission" date="2022-11" db="EMBL/GenBank/DDBJ databases">
        <title>WGS of Natronobacillus azotifigens 24KS-1, an anaerobic diazotrophic haloalkaliphile from soda-rich habitats.</title>
        <authorList>
            <person name="Sorokin D.Y."/>
            <person name="Merkel A.Y."/>
        </authorList>
    </citation>
    <scope>NUCLEOTIDE SEQUENCE</scope>
    <source>
        <strain evidence="7">24KS-1</strain>
    </source>
</reference>
<keyword evidence="3" id="KW-0449">Lipoprotein</keyword>